<keyword evidence="4" id="KW-1185">Reference proteome</keyword>
<keyword evidence="1" id="KW-0732">Signal</keyword>
<feature type="chain" id="PRO_5002962760" evidence="1">
    <location>
        <begin position="27"/>
        <end position="302"/>
    </location>
</feature>
<dbReference type="AlphaFoldDB" id="C6BWT0"/>
<dbReference type="PANTHER" id="PTHR30535">
    <property type="entry name" value="VITAMIN B12-BINDING PROTEIN"/>
    <property type="match status" value="1"/>
</dbReference>
<reference evidence="3 4" key="1">
    <citation type="submission" date="2009-06" db="EMBL/GenBank/DDBJ databases">
        <title>Complete sequence of Desulfovibrio salexigens DSM 2638.</title>
        <authorList>
            <consortium name="US DOE Joint Genome Institute"/>
            <person name="Lucas S."/>
            <person name="Copeland A."/>
            <person name="Lapidus A."/>
            <person name="Glavina del Rio T."/>
            <person name="Tice H."/>
            <person name="Bruce D."/>
            <person name="Goodwin L."/>
            <person name="Pitluck S."/>
            <person name="Munk A.C."/>
            <person name="Brettin T."/>
            <person name="Detter J.C."/>
            <person name="Han C."/>
            <person name="Tapia R."/>
            <person name="Larimer F."/>
            <person name="Land M."/>
            <person name="Hauser L."/>
            <person name="Kyrpides N."/>
            <person name="Anderson I."/>
            <person name="Wall J.D."/>
            <person name="Arkin A.P."/>
            <person name="Dehal P."/>
            <person name="Chivian D."/>
            <person name="Giles B."/>
            <person name="Hazen T.C."/>
        </authorList>
    </citation>
    <scope>NUCLEOTIDE SEQUENCE [LARGE SCALE GENOMIC DNA]</scope>
    <source>
        <strain evidence="4">ATCC 14822 / DSM 2638 / NCIMB 8403 / VKM B-1763</strain>
    </source>
</reference>
<dbReference type="InterPro" id="IPR002491">
    <property type="entry name" value="ABC_transptr_periplasmic_BD"/>
</dbReference>
<dbReference type="Pfam" id="PF01497">
    <property type="entry name" value="Peripla_BP_2"/>
    <property type="match status" value="1"/>
</dbReference>
<evidence type="ECO:0000259" key="2">
    <source>
        <dbReference type="PROSITE" id="PS50983"/>
    </source>
</evidence>
<dbReference type="SUPFAM" id="SSF53807">
    <property type="entry name" value="Helical backbone' metal receptor"/>
    <property type="match status" value="1"/>
</dbReference>
<dbReference type="eggNOG" id="COG0614">
    <property type="taxonomic scope" value="Bacteria"/>
</dbReference>
<sequence>MSIRVSAFRRFFFLLLLISFAGTASAGQAALSITDDFGNEVTLQAPAKRIVALYGSFNEILYAMDLGDRLVARTAADHYPEQITALPSIGTHMRPNPELIVALKPDLVLQMAGRSQAATALEPLKTRGIPCAMFKVASFEEMFFMVRRLGVLTGEPESASGLIESMNARLDSVLQKYVTSSVLPSVFFEIRYPNLLAAGQGSIVNDIIRHAGGINCISNHKKIVRMGEEELMRLNPRTYVYQTGRMNPSPVRPDERSHFKLIDAVRNKRILKVDESVFSRPGPRNVEAVEILADFLFNNKEK</sequence>
<evidence type="ECO:0000313" key="4">
    <source>
        <dbReference type="Proteomes" id="UP000002601"/>
    </source>
</evidence>
<dbReference type="HOGENOM" id="CLU_038034_2_5_7"/>
<dbReference type="InterPro" id="IPR050902">
    <property type="entry name" value="ABC_Transporter_SBP"/>
</dbReference>
<gene>
    <name evidence="3" type="ordered locus">Desal_2304</name>
</gene>
<name>C6BWT0_MARSD</name>
<dbReference type="STRING" id="526222.Desal_2304"/>
<dbReference type="Proteomes" id="UP000002601">
    <property type="component" value="Chromosome"/>
</dbReference>
<dbReference type="PROSITE" id="PS50983">
    <property type="entry name" value="FE_B12_PBP"/>
    <property type="match status" value="1"/>
</dbReference>
<feature type="signal peptide" evidence="1">
    <location>
        <begin position="1"/>
        <end position="26"/>
    </location>
</feature>
<organism evidence="3 4">
    <name type="scientific">Maridesulfovibrio salexigens (strain ATCC 14822 / DSM 2638 / NCIMB 8403 / VKM B-1763)</name>
    <name type="common">Desulfovibrio salexigens</name>
    <dbReference type="NCBI Taxonomy" id="526222"/>
    <lineage>
        <taxon>Bacteria</taxon>
        <taxon>Pseudomonadati</taxon>
        <taxon>Thermodesulfobacteriota</taxon>
        <taxon>Desulfovibrionia</taxon>
        <taxon>Desulfovibrionales</taxon>
        <taxon>Desulfovibrionaceae</taxon>
        <taxon>Maridesulfovibrio</taxon>
    </lineage>
</organism>
<evidence type="ECO:0000313" key="3">
    <source>
        <dbReference type="EMBL" id="ACS80360.1"/>
    </source>
</evidence>
<dbReference type="KEGG" id="dsa:Desal_2304"/>
<dbReference type="PANTHER" id="PTHR30535:SF34">
    <property type="entry name" value="MOLYBDATE-BINDING PROTEIN MOLA"/>
    <property type="match status" value="1"/>
</dbReference>
<dbReference type="EMBL" id="CP001649">
    <property type="protein sequence ID" value="ACS80360.1"/>
    <property type="molecule type" value="Genomic_DNA"/>
</dbReference>
<dbReference type="Gene3D" id="3.40.50.1980">
    <property type="entry name" value="Nitrogenase molybdenum iron protein domain"/>
    <property type="match status" value="2"/>
</dbReference>
<proteinExistence type="predicted"/>
<feature type="domain" description="Fe/B12 periplasmic-binding" evidence="2">
    <location>
        <begin position="49"/>
        <end position="300"/>
    </location>
</feature>
<protein>
    <submittedName>
        <fullName evidence="3">Periplasmic binding protein</fullName>
    </submittedName>
</protein>
<evidence type="ECO:0000256" key="1">
    <source>
        <dbReference type="SAM" id="SignalP"/>
    </source>
</evidence>
<accession>C6BWT0</accession>
<dbReference type="GO" id="GO:0071281">
    <property type="term" value="P:cellular response to iron ion"/>
    <property type="evidence" value="ECO:0007669"/>
    <property type="project" value="TreeGrafter"/>
</dbReference>